<proteinExistence type="predicted"/>
<dbReference type="Proteomes" id="UP000776276">
    <property type="component" value="Unassembled WGS sequence"/>
</dbReference>
<dbReference type="InterPro" id="IPR025985">
    <property type="entry name" value="YnbE"/>
</dbReference>
<sequence length="59" mass="6496">MTSRLFPCLGLLLAACVTVKAPDKPIEINLNINVKQEVVVSLKKDAEDFIANNPDLFPK</sequence>
<dbReference type="PROSITE" id="PS51257">
    <property type="entry name" value="PROKAR_LIPOPROTEIN"/>
    <property type="match status" value="1"/>
</dbReference>
<keyword evidence="2" id="KW-1185">Reference proteome</keyword>
<keyword evidence="1" id="KW-0449">Lipoprotein</keyword>
<dbReference type="RefSeq" id="WP_216324975.1">
    <property type="nucleotide sequence ID" value="NZ_JAHKRT010000006.1"/>
</dbReference>
<gene>
    <name evidence="1" type="ORF">KOF26_11720</name>
</gene>
<organism evidence="1 2">
    <name type="scientific">Sphingomonas quercus</name>
    <dbReference type="NCBI Taxonomy" id="2842451"/>
    <lineage>
        <taxon>Bacteria</taxon>
        <taxon>Pseudomonadati</taxon>
        <taxon>Pseudomonadota</taxon>
        <taxon>Alphaproteobacteria</taxon>
        <taxon>Sphingomonadales</taxon>
        <taxon>Sphingomonadaceae</taxon>
        <taxon>Sphingomonas</taxon>
    </lineage>
</organism>
<name>A0ABS6BJR9_9SPHN</name>
<dbReference type="Pfam" id="PF13617">
    <property type="entry name" value="Lipoprotein_19"/>
    <property type="match status" value="1"/>
</dbReference>
<accession>A0ABS6BJR9</accession>
<evidence type="ECO:0000313" key="2">
    <source>
        <dbReference type="Proteomes" id="UP000776276"/>
    </source>
</evidence>
<reference evidence="1 2" key="1">
    <citation type="submission" date="2021-06" db="EMBL/GenBank/DDBJ databases">
        <title>Sphingomonas sp. XMGL2, whole genome shotgun sequencing project.</title>
        <authorList>
            <person name="Zhao G."/>
            <person name="Shen L."/>
        </authorList>
    </citation>
    <scope>NUCLEOTIDE SEQUENCE [LARGE SCALE GENOMIC DNA]</scope>
    <source>
        <strain evidence="1 2">XMGL2</strain>
    </source>
</reference>
<dbReference type="EMBL" id="JAHKRT010000006">
    <property type="protein sequence ID" value="MBU3078539.1"/>
    <property type="molecule type" value="Genomic_DNA"/>
</dbReference>
<protein>
    <submittedName>
        <fullName evidence="1">YnbE family lipoprotein</fullName>
    </submittedName>
</protein>
<comment type="caution">
    <text evidence="1">The sequence shown here is derived from an EMBL/GenBank/DDBJ whole genome shotgun (WGS) entry which is preliminary data.</text>
</comment>
<evidence type="ECO:0000313" key="1">
    <source>
        <dbReference type="EMBL" id="MBU3078539.1"/>
    </source>
</evidence>